<protein>
    <submittedName>
        <fullName evidence="1">Uncharacterized protein</fullName>
    </submittedName>
</protein>
<dbReference type="RefSeq" id="WP_166214504.1">
    <property type="nucleotide sequence ID" value="NZ_CP088285.1"/>
</dbReference>
<name>A0A974A4L2_9BRAD</name>
<proteinExistence type="predicted"/>
<comment type="caution">
    <text evidence="1">The sequence shown here is derived from an EMBL/GenBank/DDBJ whole genome shotgun (WGS) entry which is preliminary data.</text>
</comment>
<accession>A0A974A4L2</accession>
<dbReference type="AlphaFoldDB" id="A0A974A4L2"/>
<dbReference type="EMBL" id="JAAOLE020000001">
    <property type="protein sequence ID" value="NVI48238.1"/>
    <property type="molecule type" value="Genomic_DNA"/>
</dbReference>
<sequence length="65" mass="6932">MIAVGPFGELDNREIIFRRAAAIAVSKSEPVSGGLPAEPVALEDLLKAREHLVAEVAGKMPAEHR</sequence>
<gene>
    <name evidence="1" type="ORF">HAP48_036150</name>
</gene>
<reference evidence="1" key="1">
    <citation type="submission" date="2020-06" db="EMBL/GenBank/DDBJ databases">
        <title>Whole Genome Sequence of Bradyrhizobium sp. Strain 1S1.</title>
        <authorList>
            <person name="Bromfield E.S.P."/>
            <person name="Cloutier S."/>
        </authorList>
    </citation>
    <scope>NUCLEOTIDE SEQUENCE [LARGE SCALE GENOMIC DNA]</scope>
    <source>
        <strain evidence="1">1S1</strain>
    </source>
</reference>
<organism evidence="1">
    <name type="scientific">Bradyrhizobium septentrionale</name>
    <dbReference type="NCBI Taxonomy" id="1404411"/>
    <lineage>
        <taxon>Bacteria</taxon>
        <taxon>Pseudomonadati</taxon>
        <taxon>Pseudomonadota</taxon>
        <taxon>Alphaproteobacteria</taxon>
        <taxon>Hyphomicrobiales</taxon>
        <taxon>Nitrobacteraceae</taxon>
        <taxon>Bradyrhizobium</taxon>
    </lineage>
</organism>
<evidence type="ECO:0000313" key="1">
    <source>
        <dbReference type="EMBL" id="NVI48238.1"/>
    </source>
</evidence>